<organism evidence="3 4">
    <name type="scientific">Ruminococcus flavefaciens</name>
    <dbReference type="NCBI Taxonomy" id="1265"/>
    <lineage>
        <taxon>Bacteria</taxon>
        <taxon>Bacillati</taxon>
        <taxon>Bacillota</taxon>
        <taxon>Clostridia</taxon>
        <taxon>Eubacteriales</taxon>
        <taxon>Oscillospiraceae</taxon>
        <taxon>Ruminococcus</taxon>
    </lineage>
</organism>
<proteinExistence type="predicted"/>
<evidence type="ECO:0000259" key="1">
    <source>
        <dbReference type="Pfam" id="PF00675"/>
    </source>
</evidence>
<dbReference type="OrthoDB" id="9811314at2"/>
<dbReference type="NCBIfam" id="NF047421">
    <property type="entry name" value="YfmH_fam"/>
    <property type="match status" value="1"/>
</dbReference>
<evidence type="ECO:0000313" key="4">
    <source>
        <dbReference type="Proteomes" id="UP000183190"/>
    </source>
</evidence>
<dbReference type="PANTHER" id="PTHR11851:SF134">
    <property type="entry name" value="ZINC-DEPENDENT PROTEASE"/>
    <property type="match status" value="1"/>
</dbReference>
<dbReference type="InterPro" id="IPR011765">
    <property type="entry name" value="Pept_M16_N"/>
</dbReference>
<dbReference type="RefSeq" id="WP_074714350.1">
    <property type="nucleotide sequence ID" value="NZ_FNWV01000001.1"/>
</dbReference>
<dbReference type="InterPro" id="IPR050361">
    <property type="entry name" value="MPP/UQCRC_Complex"/>
</dbReference>
<dbReference type="AlphaFoldDB" id="A0A1H6I0F5"/>
<dbReference type="Pfam" id="PF00675">
    <property type="entry name" value="Peptidase_M16"/>
    <property type="match status" value="1"/>
</dbReference>
<name>A0A1H6I0F5_RUMFL</name>
<dbReference type="GO" id="GO:0046872">
    <property type="term" value="F:metal ion binding"/>
    <property type="evidence" value="ECO:0007669"/>
    <property type="project" value="InterPro"/>
</dbReference>
<dbReference type="SUPFAM" id="SSF63411">
    <property type="entry name" value="LuxS/MPP-like metallohydrolase"/>
    <property type="match status" value="2"/>
</dbReference>
<dbReference type="Pfam" id="PF05193">
    <property type="entry name" value="Peptidase_M16_C"/>
    <property type="match status" value="1"/>
</dbReference>
<feature type="domain" description="Peptidase M16 N-terminal" evidence="1">
    <location>
        <begin position="65"/>
        <end position="177"/>
    </location>
</feature>
<dbReference type="Proteomes" id="UP000183190">
    <property type="component" value="Unassembled WGS sequence"/>
</dbReference>
<dbReference type="Gene3D" id="3.30.830.10">
    <property type="entry name" value="Metalloenzyme, LuxS/M16 peptidase-like"/>
    <property type="match status" value="2"/>
</dbReference>
<sequence length="425" mass="47726">MNKEILTSSRTGDSCIHVKHKSGLDIYICEMKGFSSIEALFGTKYGSVNTMFKTAADKDYTTVPEGIAHFLEHKLFENEDCGVFELYAKTGASGNAFTSFDKTCYLFSCSKNYEENLKILLDFVQKPYFTKENVDKEMGIIGQEIKMTNDNPEWRVFFNMLRGMYHAHPVKIDIAGTVESISHIDADLLYKCYDTFYNLNNMVLSIAGNISADKVLEICDDCLRPCTDKGLETVFPDEPAEIVQSEVHEKQPVGASIFNLGYKCTAKSGNERLKDIAAASTATSLLSDPALPMCERLLKEEIINSTFGGEVFYGDNYFTAIFSGESDSPEAIREALFDEIDRLINEGINEKDFQRIKKSSYGMMICELNNVEAVANLMLNAHIDGVGPYDAIEVLSEMTSSDVIDFMRREMRRDRCVLSIIEKEA</sequence>
<dbReference type="InterPro" id="IPR007863">
    <property type="entry name" value="Peptidase_M16_C"/>
</dbReference>
<dbReference type="PANTHER" id="PTHR11851">
    <property type="entry name" value="METALLOPROTEASE"/>
    <property type="match status" value="1"/>
</dbReference>
<reference evidence="3 4" key="1">
    <citation type="submission" date="2016-10" db="EMBL/GenBank/DDBJ databases">
        <authorList>
            <person name="de Groot N.N."/>
        </authorList>
    </citation>
    <scope>NUCLEOTIDE SEQUENCE [LARGE SCALE GENOMIC DNA]</scope>
    <source>
        <strain evidence="3 4">YAD2003</strain>
    </source>
</reference>
<gene>
    <name evidence="3" type="ORF">SAMN02910265_00546</name>
</gene>
<protein>
    <submittedName>
        <fullName evidence="3">Predicted Zn-dependent peptidase</fullName>
    </submittedName>
</protein>
<dbReference type="InterPro" id="IPR011249">
    <property type="entry name" value="Metalloenz_LuxS/M16"/>
</dbReference>
<evidence type="ECO:0000313" key="3">
    <source>
        <dbReference type="EMBL" id="SEH41787.1"/>
    </source>
</evidence>
<feature type="domain" description="Peptidase M16 C-terminal" evidence="2">
    <location>
        <begin position="184"/>
        <end position="358"/>
    </location>
</feature>
<accession>A0A1H6I0F5</accession>
<evidence type="ECO:0000259" key="2">
    <source>
        <dbReference type="Pfam" id="PF05193"/>
    </source>
</evidence>
<dbReference type="EMBL" id="FNWV01000001">
    <property type="protein sequence ID" value="SEH41787.1"/>
    <property type="molecule type" value="Genomic_DNA"/>
</dbReference>